<name>A0A263CWU3_9PSEU</name>
<feature type="signal peptide" evidence="10">
    <location>
        <begin position="1"/>
        <end position="29"/>
    </location>
</feature>
<accession>A0A263CWU3</accession>
<organism evidence="12 13">
    <name type="scientific">Amycolatopsis antarctica</name>
    <dbReference type="NCBI Taxonomy" id="1854586"/>
    <lineage>
        <taxon>Bacteria</taxon>
        <taxon>Bacillati</taxon>
        <taxon>Actinomycetota</taxon>
        <taxon>Actinomycetes</taxon>
        <taxon>Pseudonocardiales</taxon>
        <taxon>Pseudonocardiaceae</taxon>
        <taxon>Amycolatopsis</taxon>
    </lineage>
</organism>
<keyword evidence="5" id="KW-0720">Serine protease</keyword>
<evidence type="ECO:0000256" key="10">
    <source>
        <dbReference type="SAM" id="SignalP"/>
    </source>
</evidence>
<keyword evidence="7 9" id="KW-1015">Disulfide bond</keyword>
<dbReference type="InterPro" id="IPR035070">
    <property type="entry name" value="Streptogrisin_prodomain"/>
</dbReference>
<dbReference type="Pfam" id="PF02983">
    <property type="entry name" value="Pro_Al_protease"/>
    <property type="match status" value="1"/>
</dbReference>
<dbReference type="Gene3D" id="2.40.10.10">
    <property type="entry name" value="Trypsin-like serine proteases"/>
    <property type="match status" value="2"/>
</dbReference>
<dbReference type="RefSeq" id="WP_094865486.1">
    <property type="nucleotide sequence ID" value="NZ_NKYE01000020.1"/>
</dbReference>
<feature type="active site" description="Charge relay system" evidence="8">
    <location>
        <position position="331"/>
    </location>
</feature>
<comment type="similarity">
    <text evidence="1">Belongs to the peptidase S1 family.</text>
</comment>
<keyword evidence="4" id="KW-0378">Hydrolase</keyword>
<feature type="domain" description="Peptidase S1A alpha-lytic prodomain" evidence="11">
    <location>
        <begin position="117"/>
        <end position="175"/>
    </location>
</feature>
<dbReference type="Gene3D" id="3.30.300.50">
    <property type="match status" value="2"/>
</dbReference>
<evidence type="ECO:0000256" key="4">
    <source>
        <dbReference type="ARBA" id="ARBA00022801"/>
    </source>
</evidence>
<sequence>MQRKNIASLIGIAALAVGSTLAATMPASAAPAPGEATATVVGAMQRSLGITAEQAETRLSQEAQARQISGAAESAAAEAFGGSWFNAQSGKLTIGVTSADRADEVRATGAEAAIVPNSIAALDATKAAIDAAAGTAAPAGITGWHVDPTASTVVVNVLRGDTSAEALAFLDTARAAGPVSVVETTQAPRPLADIIGGDAYYIGGGRCSIGFGVDGGFVSAGHCGSSGDAVQDESGTEMGSFAGSSFPGDDYSYVETNSSFTPTSTVNGYGGGDVTVAGSEEAGVGSSICRSGSTTGWQCGEVEATNQTVNYAEGTVTGLTQTNACAEPGDSGGSWVSGNQAQGVTSGGSGNCSSGGTTYFQPVNEILSAYGLSLVTG</sequence>
<feature type="chain" id="PRO_5012244053" evidence="10">
    <location>
        <begin position="30"/>
        <end position="377"/>
    </location>
</feature>
<feature type="active site" description="Charge relay system" evidence="8">
    <location>
        <position position="222"/>
    </location>
</feature>
<feature type="disulfide bond" evidence="9">
    <location>
        <begin position="207"/>
        <end position="223"/>
    </location>
</feature>
<evidence type="ECO:0000259" key="11">
    <source>
        <dbReference type="Pfam" id="PF02983"/>
    </source>
</evidence>
<dbReference type="AlphaFoldDB" id="A0A263CWU3"/>
<keyword evidence="13" id="KW-1185">Reference proteome</keyword>
<dbReference type="InterPro" id="IPR043504">
    <property type="entry name" value="Peptidase_S1_PA_chymotrypsin"/>
</dbReference>
<dbReference type="Proteomes" id="UP000242444">
    <property type="component" value="Unassembled WGS sequence"/>
</dbReference>
<comment type="caution">
    <text evidence="12">The sequence shown here is derived from an EMBL/GenBank/DDBJ whole genome shotgun (WGS) entry which is preliminary data.</text>
</comment>
<feature type="active site" description="Charge relay system" evidence="8">
    <location>
        <position position="250"/>
    </location>
</feature>
<feature type="disulfide bond" evidence="9">
    <location>
        <begin position="325"/>
        <end position="352"/>
    </location>
</feature>
<evidence type="ECO:0000256" key="2">
    <source>
        <dbReference type="ARBA" id="ARBA00022670"/>
    </source>
</evidence>
<dbReference type="GO" id="GO:0005576">
    <property type="term" value="C:extracellular region"/>
    <property type="evidence" value="ECO:0007669"/>
    <property type="project" value="InterPro"/>
</dbReference>
<keyword evidence="6" id="KW-0865">Zymogen</keyword>
<evidence type="ECO:0000256" key="6">
    <source>
        <dbReference type="ARBA" id="ARBA00023145"/>
    </source>
</evidence>
<evidence type="ECO:0000256" key="7">
    <source>
        <dbReference type="ARBA" id="ARBA00023157"/>
    </source>
</evidence>
<proteinExistence type="inferred from homology"/>
<reference evidence="12 13" key="1">
    <citation type="submission" date="2017-07" db="EMBL/GenBank/DDBJ databases">
        <title>Amycolatopsis antarcticus sp. nov., isolated from the surface of an Antarcticus brown macroalga.</title>
        <authorList>
            <person name="Wang J."/>
            <person name="Leiva S."/>
            <person name="Huang J."/>
            <person name="Huang Y."/>
        </authorList>
    </citation>
    <scope>NUCLEOTIDE SEQUENCE [LARGE SCALE GENOMIC DNA]</scope>
    <source>
        <strain evidence="12 13">AU-G6</strain>
    </source>
</reference>
<dbReference type="OrthoDB" id="8781117at2"/>
<dbReference type="CDD" id="cd21112">
    <property type="entry name" value="alphaLP-like"/>
    <property type="match status" value="1"/>
</dbReference>
<feature type="disulfide bond" evidence="9">
    <location>
        <begin position="289"/>
        <end position="299"/>
    </location>
</feature>
<dbReference type="GO" id="GO:0006508">
    <property type="term" value="P:proteolysis"/>
    <property type="evidence" value="ECO:0007669"/>
    <property type="project" value="UniProtKB-KW"/>
</dbReference>
<keyword evidence="3 10" id="KW-0732">Signal</keyword>
<evidence type="ECO:0000256" key="3">
    <source>
        <dbReference type="ARBA" id="ARBA00022729"/>
    </source>
</evidence>
<evidence type="ECO:0000313" key="13">
    <source>
        <dbReference type="Proteomes" id="UP000242444"/>
    </source>
</evidence>
<dbReference type="InterPro" id="IPR004236">
    <property type="entry name" value="Pept_S1_alpha_lytic"/>
</dbReference>
<dbReference type="InParanoid" id="A0A263CWU3"/>
<evidence type="ECO:0000256" key="9">
    <source>
        <dbReference type="PIRSR" id="PIRSR001134-2"/>
    </source>
</evidence>
<dbReference type="SUPFAM" id="SSF50494">
    <property type="entry name" value="Trypsin-like serine proteases"/>
    <property type="match status" value="1"/>
</dbReference>
<dbReference type="InterPro" id="IPR009003">
    <property type="entry name" value="Peptidase_S1_PA"/>
</dbReference>
<evidence type="ECO:0000256" key="8">
    <source>
        <dbReference type="PIRSR" id="PIRSR001134-1"/>
    </source>
</evidence>
<dbReference type="GO" id="GO:0004252">
    <property type="term" value="F:serine-type endopeptidase activity"/>
    <property type="evidence" value="ECO:0007669"/>
    <property type="project" value="InterPro"/>
</dbReference>
<dbReference type="InterPro" id="IPR001316">
    <property type="entry name" value="Pept_S1A_streptogrisin"/>
</dbReference>
<evidence type="ECO:0000256" key="5">
    <source>
        <dbReference type="ARBA" id="ARBA00022825"/>
    </source>
</evidence>
<protein>
    <submittedName>
        <fullName evidence="12">Serine protease</fullName>
    </submittedName>
</protein>
<evidence type="ECO:0000313" key="12">
    <source>
        <dbReference type="EMBL" id="OZM70428.1"/>
    </source>
</evidence>
<keyword evidence="2 12" id="KW-0645">Protease</keyword>
<dbReference type="PIRSF" id="PIRSF001134">
    <property type="entry name" value="Streptogrisin"/>
    <property type="match status" value="1"/>
</dbReference>
<evidence type="ECO:0000256" key="1">
    <source>
        <dbReference type="ARBA" id="ARBA00007664"/>
    </source>
</evidence>
<dbReference type="EMBL" id="NKYE01000020">
    <property type="protein sequence ID" value="OZM70428.1"/>
    <property type="molecule type" value="Genomic_DNA"/>
</dbReference>
<dbReference type="PRINTS" id="PR00861">
    <property type="entry name" value="ALYTICPTASE"/>
</dbReference>
<gene>
    <name evidence="12" type="ORF">CFN78_25015</name>
</gene>